<dbReference type="EMBL" id="JACEFO010003327">
    <property type="protein sequence ID" value="KAF8641405.1"/>
    <property type="molecule type" value="Genomic_DNA"/>
</dbReference>
<dbReference type="OrthoDB" id="683821at2759"/>
<name>A0A835DVY1_9POAL</name>
<organism evidence="2 3">
    <name type="scientific">Digitaria exilis</name>
    <dbReference type="NCBI Taxonomy" id="1010633"/>
    <lineage>
        <taxon>Eukaryota</taxon>
        <taxon>Viridiplantae</taxon>
        <taxon>Streptophyta</taxon>
        <taxon>Embryophyta</taxon>
        <taxon>Tracheophyta</taxon>
        <taxon>Spermatophyta</taxon>
        <taxon>Magnoliopsida</taxon>
        <taxon>Liliopsida</taxon>
        <taxon>Poales</taxon>
        <taxon>Poaceae</taxon>
        <taxon>PACMAD clade</taxon>
        <taxon>Panicoideae</taxon>
        <taxon>Panicodae</taxon>
        <taxon>Paniceae</taxon>
        <taxon>Anthephorinae</taxon>
        <taxon>Digitaria</taxon>
    </lineage>
</organism>
<evidence type="ECO:0000256" key="1">
    <source>
        <dbReference type="SAM" id="MobiDB-lite"/>
    </source>
</evidence>
<feature type="compositionally biased region" description="Polar residues" evidence="1">
    <location>
        <begin position="37"/>
        <end position="47"/>
    </location>
</feature>
<dbReference type="AlphaFoldDB" id="A0A835DVY1"/>
<evidence type="ECO:0000313" key="2">
    <source>
        <dbReference type="EMBL" id="KAF8641405.1"/>
    </source>
</evidence>
<reference evidence="2" key="1">
    <citation type="submission" date="2020-07" db="EMBL/GenBank/DDBJ databases">
        <title>Genome sequence and genetic diversity analysis of an under-domesticated orphan crop, white fonio (Digitaria exilis).</title>
        <authorList>
            <person name="Bennetzen J.L."/>
            <person name="Chen S."/>
            <person name="Ma X."/>
            <person name="Wang X."/>
            <person name="Yssel A.E.J."/>
            <person name="Chaluvadi S.R."/>
            <person name="Johnson M."/>
            <person name="Gangashetty P."/>
            <person name="Hamidou F."/>
            <person name="Sanogo M.D."/>
            <person name="Zwaenepoel A."/>
            <person name="Wallace J."/>
            <person name="Van De Peer Y."/>
            <person name="Van Deynze A."/>
        </authorList>
    </citation>
    <scope>NUCLEOTIDE SEQUENCE</scope>
    <source>
        <tissue evidence="2">Leaves</tissue>
    </source>
</reference>
<comment type="caution">
    <text evidence="2">The sequence shown here is derived from an EMBL/GenBank/DDBJ whole genome shotgun (WGS) entry which is preliminary data.</text>
</comment>
<keyword evidence="3" id="KW-1185">Reference proteome</keyword>
<gene>
    <name evidence="2" type="ORF">HU200_067838</name>
</gene>
<proteinExistence type="predicted"/>
<evidence type="ECO:0000313" key="3">
    <source>
        <dbReference type="Proteomes" id="UP000636709"/>
    </source>
</evidence>
<protein>
    <submittedName>
        <fullName evidence="2">Uncharacterized protein</fullName>
    </submittedName>
</protein>
<sequence>MDTAPNALSPDVNSFVPTPPLRAPTSATAYLPPISSRRATPSPLSSPRLTHLTNQSFLASSLLHERPHLLAATASPARGWPGQQGAAVRAAVLRAPRRPRRGLGESFNSSTRPSFDMDPEELFSIGGRRQMTAASTSPAVRRWGVLPLLASAGLVFSDDSLLLPCEEPSGIPDRRVGGVVAGVPHGAEHAGLLLISFSSSQRRPGDAKPPLMATRRLLLRLTCGSWRRWPQGEGAASGAGESVLLGDAVVQVFAGRRSDTGATVSTSSASCASEYWCHGNADTAVRDAILLARNPW</sequence>
<dbReference type="Proteomes" id="UP000636709">
    <property type="component" value="Unassembled WGS sequence"/>
</dbReference>
<accession>A0A835DVY1</accession>
<feature type="region of interest" description="Disordered" evidence="1">
    <location>
        <begin position="1"/>
        <end position="47"/>
    </location>
</feature>